<dbReference type="Pfam" id="PF01265">
    <property type="entry name" value="Cyto_heme_lyase"/>
    <property type="match status" value="1"/>
</dbReference>
<evidence type="ECO:0000256" key="10">
    <source>
        <dbReference type="RuleBase" id="RU363130"/>
    </source>
</evidence>
<organism evidence="12 13">
    <name type="scientific">Coemansia thaxteri</name>
    <dbReference type="NCBI Taxonomy" id="2663907"/>
    <lineage>
        <taxon>Eukaryota</taxon>
        <taxon>Fungi</taxon>
        <taxon>Fungi incertae sedis</taxon>
        <taxon>Zoopagomycota</taxon>
        <taxon>Kickxellomycotina</taxon>
        <taxon>Kickxellomycetes</taxon>
        <taxon>Kickxellales</taxon>
        <taxon>Kickxellaceae</taxon>
        <taxon>Coemansia</taxon>
    </lineage>
</organism>
<name>A0A9W8ECY9_9FUNG</name>
<keyword evidence="6 10" id="KW-0408">Iron</keyword>
<evidence type="ECO:0000256" key="7">
    <source>
        <dbReference type="ARBA" id="ARBA00023128"/>
    </source>
</evidence>
<keyword evidence="4 10" id="KW-0479">Metal-binding</keyword>
<comment type="subcellular location">
    <subcellularLocation>
        <location evidence="1 10">Mitochondrion inner membrane</location>
    </subcellularLocation>
</comment>
<gene>
    <name evidence="12" type="primary">CYT2</name>
    <name evidence="12" type="ORF">H4R26_005539</name>
</gene>
<reference evidence="12" key="1">
    <citation type="submission" date="2022-07" db="EMBL/GenBank/DDBJ databases">
        <title>Phylogenomic reconstructions and comparative analyses of Kickxellomycotina fungi.</title>
        <authorList>
            <person name="Reynolds N.K."/>
            <person name="Stajich J.E."/>
            <person name="Barry K."/>
            <person name="Grigoriev I.V."/>
            <person name="Crous P."/>
            <person name="Smith M.E."/>
        </authorList>
    </citation>
    <scope>NUCLEOTIDE SEQUENCE</scope>
    <source>
        <strain evidence="12">IMI 214461</strain>
    </source>
</reference>
<dbReference type="PANTHER" id="PTHR12743">
    <property type="entry name" value="CYTOCHROME C1 HEME LYASE"/>
    <property type="match status" value="1"/>
</dbReference>
<evidence type="ECO:0000256" key="9">
    <source>
        <dbReference type="ARBA" id="ARBA00023239"/>
    </source>
</evidence>
<keyword evidence="9 10" id="KW-0456">Lyase</keyword>
<dbReference type="Proteomes" id="UP001150907">
    <property type="component" value="Unassembled WGS sequence"/>
</dbReference>
<keyword evidence="7 10" id="KW-0496">Mitochondrion</keyword>
<dbReference type="EMBL" id="JANBQF010001037">
    <property type="protein sequence ID" value="KAJ1998218.1"/>
    <property type="molecule type" value="Genomic_DNA"/>
</dbReference>
<dbReference type="OrthoDB" id="4243at2759"/>
<evidence type="ECO:0000256" key="6">
    <source>
        <dbReference type="ARBA" id="ARBA00023004"/>
    </source>
</evidence>
<keyword evidence="5 10" id="KW-0999">Mitochondrion inner membrane</keyword>
<comment type="similarity">
    <text evidence="2 10">Belongs to the cytochrome c-type heme lyase family.</text>
</comment>
<dbReference type="PROSITE" id="PS00822">
    <property type="entry name" value="CYTO_HEME_LYASE_2"/>
    <property type="match status" value="1"/>
</dbReference>
<evidence type="ECO:0000256" key="3">
    <source>
        <dbReference type="ARBA" id="ARBA00022617"/>
    </source>
</evidence>
<keyword evidence="8 10" id="KW-0472">Membrane</keyword>
<comment type="catalytic activity">
    <reaction evidence="10">
        <text>holo-[cytochrome c] = apo-[cytochrome c] + heme b</text>
        <dbReference type="Rhea" id="RHEA:22648"/>
        <dbReference type="Rhea" id="RHEA-COMP:10725"/>
        <dbReference type="Rhea" id="RHEA-COMP:10726"/>
        <dbReference type="ChEBI" id="CHEBI:29950"/>
        <dbReference type="ChEBI" id="CHEBI:60344"/>
        <dbReference type="ChEBI" id="CHEBI:83739"/>
        <dbReference type="EC" id="4.4.1.17"/>
    </reaction>
</comment>
<feature type="region of interest" description="Disordered" evidence="11">
    <location>
        <begin position="1"/>
        <end position="54"/>
    </location>
</feature>
<evidence type="ECO:0000256" key="4">
    <source>
        <dbReference type="ARBA" id="ARBA00022723"/>
    </source>
</evidence>
<keyword evidence="13" id="KW-1185">Reference proteome</keyword>
<dbReference type="AlphaFoldDB" id="A0A9W8ECY9"/>
<dbReference type="GO" id="GO:0005743">
    <property type="term" value="C:mitochondrial inner membrane"/>
    <property type="evidence" value="ECO:0007669"/>
    <property type="project" value="UniProtKB-SubCell"/>
</dbReference>
<evidence type="ECO:0000313" key="12">
    <source>
        <dbReference type="EMBL" id="KAJ1998218.1"/>
    </source>
</evidence>
<evidence type="ECO:0000256" key="11">
    <source>
        <dbReference type="SAM" id="MobiDB-lite"/>
    </source>
</evidence>
<dbReference type="GO" id="GO:0004408">
    <property type="term" value="F:holocytochrome-c synthase activity"/>
    <property type="evidence" value="ECO:0007669"/>
    <property type="project" value="UniProtKB-EC"/>
</dbReference>
<protein>
    <recommendedName>
        <fullName evidence="10">Holocytochrome c-type synthase</fullName>
        <ecNumber evidence="10">4.4.1.17</ecNumber>
    </recommendedName>
</protein>
<evidence type="ECO:0000256" key="2">
    <source>
        <dbReference type="ARBA" id="ARBA00007255"/>
    </source>
</evidence>
<evidence type="ECO:0000256" key="5">
    <source>
        <dbReference type="ARBA" id="ARBA00022792"/>
    </source>
</evidence>
<comment type="caution">
    <text evidence="12">The sequence shown here is derived from an EMBL/GenBank/DDBJ whole genome shotgun (WGS) entry which is preliminary data.</text>
</comment>
<evidence type="ECO:0000256" key="1">
    <source>
        <dbReference type="ARBA" id="ARBA00004273"/>
    </source>
</evidence>
<keyword evidence="3 10" id="KW-0349">Heme</keyword>
<feature type="compositionally biased region" description="Basic and acidic residues" evidence="11">
    <location>
        <begin position="42"/>
        <end position="54"/>
    </location>
</feature>
<accession>A0A9W8ECY9</accession>
<feature type="compositionally biased region" description="Polar residues" evidence="11">
    <location>
        <begin position="15"/>
        <end position="25"/>
    </location>
</feature>
<dbReference type="GO" id="GO:0046872">
    <property type="term" value="F:metal ion binding"/>
    <property type="evidence" value="ECO:0007669"/>
    <property type="project" value="UniProtKB-KW"/>
</dbReference>
<evidence type="ECO:0000256" key="8">
    <source>
        <dbReference type="ARBA" id="ARBA00023136"/>
    </source>
</evidence>
<evidence type="ECO:0000313" key="13">
    <source>
        <dbReference type="Proteomes" id="UP001150907"/>
    </source>
</evidence>
<proteinExistence type="inferred from homology"/>
<dbReference type="PANTHER" id="PTHR12743:SF0">
    <property type="entry name" value="HOLOCYTOCHROME C-TYPE SYNTHASE"/>
    <property type="match status" value="1"/>
</dbReference>
<dbReference type="InterPro" id="IPR000511">
    <property type="entry name" value="Holocyt_c/c1_synthase"/>
</dbReference>
<sequence length="200" mass="22907">MPIVPEQAAAAGQSHRLSTQRTVSSIPRADRYQAAGPSECPALHEDGKDAKPESKDMWIYPSEQMFFNAMKRKSWSPQSDDMKTVVPIHNAVNERCWGHILEWESRHASACSGPRLLRFEGKAKEVTPKARLRSLLGYQLPFDRHDWTVDRCGKPVRYVIDFYEGKRDERNPLAPSFYLDVRPALTAEGAYDRVRRFLGF</sequence>
<comment type="function">
    <text evidence="10">Lyase that catalyzes the covalent linking of the heme group to the cytochrome C apoprotein to produce the mature functional cytochrome.</text>
</comment>
<dbReference type="EC" id="4.4.1.17" evidence="10"/>